<dbReference type="Proteomes" id="UP001295684">
    <property type="component" value="Unassembled WGS sequence"/>
</dbReference>
<reference evidence="1" key="1">
    <citation type="submission" date="2023-07" db="EMBL/GenBank/DDBJ databases">
        <authorList>
            <consortium name="AG Swart"/>
            <person name="Singh M."/>
            <person name="Singh A."/>
            <person name="Seah K."/>
            <person name="Emmerich C."/>
        </authorList>
    </citation>
    <scope>NUCLEOTIDE SEQUENCE</scope>
    <source>
        <strain evidence="1">DP1</strain>
    </source>
</reference>
<evidence type="ECO:0000313" key="1">
    <source>
        <dbReference type="EMBL" id="CAI2383694.1"/>
    </source>
</evidence>
<proteinExistence type="predicted"/>
<keyword evidence="2" id="KW-1185">Reference proteome</keyword>
<accession>A0AAD1Y2Z7</accession>
<dbReference type="EMBL" id="CAMPGE010025992">
    <property type="protein sequence ID" value="CAI2383694.1"/>
    <property type="molecule type" value="Genomic_DNA"/>
</dbReference>
<organism evidence="1 2">
    <name type="scientific">Euplotes crassus</name>
    <dbReference type="NCBI Taxonomy" id="5936"/>
    <lineage>
        <taxon>Eukaryota</taxon>
        <taxon>Sar</taxon>
        <taxon>Alveolata</taxon>
        <taxon>Ciliophora</taxon>
        <taxon>Intramacronucleata</taxon>
        <taxon>Spirotrichea</taxon>
        <taxon>Hypotrichia</taxon>
        <taxon>Euplotida</taxon>
        <taxon>Euplotidae</taxon>
        <taxon>Moneuplotes</taxon>
    </lineage>
</organism>
<sequence length="205" mass="24047">MSPCNKGAVRGVRKTKNPLKTKISAKLPRVLLTRSAKLSDNGLSHLFKEKIPQKFNLLRRRCQRTKLDFSKFGVCERSKKRCNILVFSLEIFLIDNKRLCISDMKATIKSMISSKRGRRTIRNTKGGVCKKNRRRVLSVRKYDQETLQMYDHESKQITDVHNMMIHHVNEKLRFKKLVNGRFFSPQVLRQKASTFQRYSDFEAQV</sequence>
<protein>
    <submittedName>
        <fullName evidence="1">Uncharacterized protein</fullName>
    </submittedName>
</protein>
<evidence type="ECO:0000313" key="2">
    <source>
        <dbReference type="Proteomes" id="UP001295684"/>
    </source>
</evidence>
<gene>
    <name evidence="1" type="ORF">ECRASSUSDP1_LOCUS25203</name>
</gene>
<dbReference type="AlphaFoldDB" id="A0AAD1Y2Z7"/>
<name>A0AAD1Y2Z7_EUPCR</name>
<comment type="caution">
    <text evidence="1">The sequence shown here is derived from an EMBL/GenBank/DDBJ whole genome shotgun (WGS) entry which is preliminary data.</text>
</comment>